<evidence type="ECO:0000259" key="7">
    <source>
        <dbReference type="Pfam" id="PF02932"/>
    </source>
</evidence>
<evidence type="ECO:0000256" key="5">
    <source>
        <dbReference type="SAM" id="Phobius"/>
    </source>
</evidence>
<proteinExistence type="predicted"/>
<feature type="domain" description="Neurotransmitter-gated ion-channel transmembrane" evidence="7">
    <location>
        <begin position="226"/>
        <end position="324"/>
    </location>
</feature>
<reference evidence="9" key="1">
    <citation type="submission" date="2023-07" db="EMBL/GenBank/DDBJ databases">
        <authorList>
            <person name="Luz R."/>
            <person name="Cordeiro R."/>
            <person name="Fonseca A."/>
            <person name="Goncalves V."/>
        </authorList>
    </citation>
    <scope>NUCLEOTIDE SEQUENCE [LARGE SCALE GENOMIC DNA]</scope>
    <source>
        <strain evidence="9">BACA0444</strain>
    </source>
</reference>
<comment type="caution">
    <text evidence="8">The sequence shown here is derived from an EMBL/GenBank/DDBJ whole genome shotgun (WGS) entry which is preliminary data.</text>
</comment>
<feature type="transmembrane region" description="Helical" evidence="5">
    <location>
        <begin position="280"/>
        <end position="302"/>
    </location>
</feature>
<dbReference type="InterPro" id="IPR006202">
    <property type="entry name" value="Neur_chan_lig-bd"/>
</dbReference>
<name>A0AAE4JVL5_9CYAN</name>
<accession>A0AAE4JVL5</accession>
<dbReference type="Proteomes" id="UP001268256">
    <property type="component" value="Unassembled WGS sequence"/>
</dbReference>
<dbReference type="SUPFAM" id="SSF63712">
    <property type="entry name" value="Nicotinic receptor ligand binding domain-like"/>
    <property type="match status" value="1"/>
</dbReference>
<dbReference type="RefSeq" id="WP_322877706.1">
    <property type="nucleotide sequence ID" value="NZ_JAVMIP010000004.1"/>
</dbReference>
<gene>
    <name evidence="8" type="ORF">RIF25_06365</name>
</gene>
<dbReference type="GO" id="GO:0005230">
    <property type="term" value="F:extracellular ligand-gated monoatomic ion channel activity"/>
    <property type="evidence" value="ECO:0007669"/>
    <property type="project" value="InterPro"/>
</dbReference>
<dbReference type="InterPro" id="IPR036734">
    <property type="entry name" value="Neur_chan_lig-bd_sf"/>
</dbReference>
<dbReference type="AlphaFoldDB" id="A0AAE4JVL5"/>
<dbReference type="CDD" id="cd18988">
    <property type="entry name" value="LGIC_ECD_bact"/>
    <property type="match status" value="1"/>
</dbReference>
<dbReference type="Gene3D" id="1.20.58.390">
    <property type="entry name" value="Neurotransmitter-gated ion-channel transmembrane domain"/>
    <property type="match status" value="1"/>
</dbReference>
<feature type="transmembrane region" description="Helical" evidence="5">
    <location>
        <begin position="251"/>
        <end position="268"/>
    </location>
</feature>
<organism evidence="8 9">
    <name type="scientific">Pseudocalidococcus azoricus BACA0444</name>
    <dbReference type="NCBI Taxonomy" id="2918990"/>
    <lineage>
        <taxon>Bacteria</taxon>
        <taxon>Bacillati</taxon>
        <taxon>Cyanobacteriota</taxon>
        <taxon>Cyanophyceae</taxon>
        <taxon>Acaryochloridales</taxon>
        <taxon>Thermosynechococcaceae</taxon>
        <taxon>Pseudocalidococcus</taxon>
        <taxon>Pseudocalidococcus azoricus</taxon>
    </lineage>
</organism>
<dbReference type="InterPro" id="IPR006201">
    <property type="entry name" value="Neur_channel"/>
</dbReference>
<feature type="domain" description="Neurotransmitter-gated ion-channel ligand-binding" evidence="6">
    <location>
        <begin position="36"/>
        <end position="216"/>
    </location>
</feature>
<evidence type="ECO:0000259" key="6">
    <source>
        <dbReference type="Pfam" id="PF02931"/>
    </source>
</evidence>
<feature type="transmembrane region" description="Helical" evidence="5">
    <location>
        <begin position="220"/>
        <end position="239"/>
    </location>
</feature>
<dbReference type="Gene3D" id="2.70.170.10">
    <property type="entry name" value="Neurotransmitter-gated ion-channel ligand-binding domain"/>
    <property type="match status" value="1"/>
</dbReference>
<evidence type="ECO:0000256" key="3">
    <source>
        <dbReference type="ARBA" id="ARBA00022989"/>
    </source>
</evidence>
<dbReference type="GO" id="GO:0004888">
    <property type="term" value="F:transmembrane signaling receptor activity"/>
    <property type="evidence" value="ECO:0007669"/>
    <property type="project" value="InterPro"/>
</dbReference>
<evidence type="ECO:0000313" key="9">
    <source>
        <dbReference type="Proteomes" id="UP001268256"/>
    </source>
</evidence>
<evidence type="ECO:0000313" key="8">
    <source>
        <dbReference type="EMBL" id="MDS3860430.1"/>
    </source>
</evidence>
<feature type="transmembrane region" description="Helical" evidence="5">
    <location>
        <begin position="323"/>
        <end position="340"/>
    </location>
</feature>
<dbReference type="PANTHER" id="PTHR18945">
    <property type="entry name" value="NEUROTRANSMITTER GATED ION CHANNEL"/>
    <property type="match status" value="1"/>
</dbReference>
<keyword evidence="9" id="KW-1185">Reference proteome</keyword>
<evidence type="ECO:0000256" key="2">
    <source>
        <dbReference type="ARBA" id="ARBA00022692"/>
    </source>
</evidence>
<keyword evidence="3 5" id="KW-1133">Transmembrane helix</keyword>
<dbReference type="InterPro" id="IPR036719">
    <property type="entry name" value="Neuro-gated_channel_TM_sf"/>
</dbReference>
<evidence type="ECO:0000256" key="1">
    <source>
        <dbReference type="ARBA" id="ARBA00004141"/>
    </source>
</evidence>
<dbReference type="Pfam" id="PF02932">
    <property type="entry name" value="Neur_chan_memb"/>
    <property type="match status" value="1"/>
</dbReference>
<dbReference type="EMBL" id="JAVMIP010000004">
    <property type="protein sequence ID" value="MDS3860430.1"/>
    <property type="molecule type" value="Genomic_DNA"/>
</dbReference>
<dbReference type="InterPro" id="IPR006029">
    <property type="entry name" value="Neurotrans-gated_channel_TM"/>
</dbReference>
<dbReference type="SUPFAM" id="SSF90112">
    <property type="entry name" value="Neurotransmitter-gated ion-channel transmembrane pore"/>
    <property type="match status" value="1"/>
</dbReference>
<evidence type="ECO:0000256" key="4">
    <source>
        <dbReference type="ARBA" id="ARBA00023136"/>
    </source>
</evidence>
<dbReference type="Pfam" id="PF02931">
    <property type="entry name" value="Neur_chan_LBD"/>
    <property type="match status" value="1"/>
</dbReference>
<keyword evidence="4 5" id="KW-0472">Membrane</keyword>
<dbReference type="GO" id="GO:0016020">
    <property type="term" value="C:membrane"/>
    <property type="evidence" value="ECO:0007669"/>
    <property type="project" value="UniProtKB-SubCell"/>
</dbReference>
<comment type="subcellular location">
    <subcellularLocation>
        <location evidence="1">Membrane</location>
        <topology evidence="1">Multi-pass membrane protein</topology>
    </subcellularLocation>
</comment>
<dbReference type="InterPro" id="IPR038050">
    <property type="entry name" value="Neuro_actylchol_rec"/>
</dbReference>
<evidence type="ECO:0008006" key="10">
    <source>
        <dbReference type="Google" id="ProtNLM"/>
    </source>
</evidence>
<protein>
    <recommendedName>
        <fullName evidence="10">Neurotransmitter-gated ion-channel ligand-binding domain-containing protein</fullName>
    </recommendedName>
</protein>
<keyword evidence="2 5" id="KW-0812">Transmembrane</keyword>
<sequence>MGHPPGLAEPPPMLSIAADIQPITGQLKAQAQLPLQQPVKIKAGIFVYDFGEINQVLQNYQLNTIIWLSWQDSRLAFTPDSADKSEKFIPLASIWSPDVEVVNSANLELPSDGDVTVEPDGTVTYIRRLNLKLSSELNLVRFRFDQQQLKLILESGNYTSNQVVFTVSPRPSQWRKEVFISEWNLEKITQDVVTTQLVPEADEESQARFAIHIQRRSGFYLWRAFLPLILIVIVAWLSLWVPLLNVPTGPFPLSIGALLTAITFNFSISSSLPRVSYLTFFDAFFLICCISIFLTLVVNVYLTKRQQEVQMETKTIRRLGRRLIPTSFLVSLAIIILVFLI</sequence>